<feature type="domain" description="25S rRNA (uridine-N(3))-methyltransferase BMT5-like" evidence="1">
    <location>
        <begin position="3"/>
        <end position="133"/>
    </location>
</feature>
<dbReference type="PANTHER" id="PTHR11538:SF89">
    <property type="entry name" value="PROTEIN, PUTATIVE (DUF2431)-RELATED"/>
    <property type="match status" value="1"/>
</dbReference>
<sequence length="157" mass="17883">MMRLKYSGAASNLRELEELGCTVMHGVNAHTMNSHPLLTHKLFDRIVYNFPHAALKRSEANIRQIEKHQRLVEGFLGSAYDMLEVNGEIHVTHKTTEPYRKWDIERLAEDAGLCLVEKVRFKKADYPGFNNKKGSGPRADQAFSAGNCCTFKFTRIT</sequence>
<proteinExistence type="predicted"/>
<dbReference type="KEGG" id="peu:105130106"/>
<evidence type="ECO:0000313" key="3">
    <source>
        <dbReference type="RefSeq" id="XP_011030756.1"/>
    </source>
</evidence>
<dbReference type="RefSeq" id="XP_011030756.1">
    <property type="nucleotide sequence ID" value="XM_011032454.1"/>
</dbReference>
<dbReference type="Proteomes" id="UP000694918">
    <property type="component" value="Unplaced"/>
</dbReference>
<dbReference type="PANTHER" id="PTHR11538">
    <property type="entry name" value="PHENYLALANYL-TRNA SYNTHETASE"/>
    <property type="match status" value="1"/>
</dbReference>
<evidence type="ECO:0000313" key="2">
    <source>
        <dbReference type="Proteomes" id="UP000694918"/>
    </source>
</evidence>
<gene>
    <name evidence="3" type="primary">LOC105130106</name>
</gene>
<dbReference type="InterPro" id="IPR019446">
    <property type="entry name" value="BMT5-like"/>
</dbReference>
<dbReference type="Pfam" id="PF10354">
    <property type="entry name" value="BMT5-like"/>
    <property type="match status" value="1"/>
</dbReference>
<dbReference type="GeneID" id="105130106"/>
<reference evidence="3" key="1">
    <citation type="submission" date="2025-08" db="UniProtKB">
        <authorList>
            <consortium name="RefSeq"/>
        </authorList>
    </citation>
    <scope>IDENTIFICATION</scope>
</reference>
<name>A0AAJ6UK70_POPEU</name>
<dbReference type="AlphaFoldDB" id="A0AAJ6UK70"/>
<dbReference type="GO" id="GO:0070042">
    <property type="term" value="F:rRNA (uridine-N3-)-methyltransferase activity"/>
    <property type="evidence" value="ECO:0007669"/>
    <property type="project" value="InterPro"/>
</dbReference>
<protein>
    <submittedName>
        <fullName evidence="3">Uncharacterized protein At4g26485-like</fullName>
    </submittedName>
</protein>
<accession>A0AAJ6UK70</accession>
<keyword evidence="2" id="KW-1185">Reference proteome</keyword>
<evidence type="ECO:0000259" key="1">
    <source>
        <dbReference type="Pfam" id="PF10354"/>
    </source>
</evidence>
<dbReference type="GO" id="GO:0005737">
    <property type="term" value="C:cytoplasm"/>
    <property type="evidence" value="ECO:0007669"/>
    <property type="project" value="TreeGrafter"/>
</dbReference>
<organism evidence="2 3">
    <name type="scientific">Populus euphratica</name>
    <name type="common">Euphrates poplar</name>
    <dbReference type="NCBI Taxonomy" id="75702"/>
    <lineage>
        <taxon>Eukaryota</taxon>
        <taxon>Viridiplantae</taxon>
        <taxon>Streptophyta</taxon>
        <taxon>Embryophyta</taxon>
        <taxon>Tracheophyta</taxon>
        <taxon>Spermatophyta</taxon>
        <taxon>Magnoliopsida</taxon>
        <taxon>eudicotyledons</taxon>
        <taxon>Gunneridae</taxon>
        <taxon>Pentapetalae</taxon>
        <taxon>rosids</taxon>
        <taxon>fabids</taxon>
        <taxon>Malpighiales</taxon>
        <taxon>Salicaceae</taxon>
        <taxon>Saliceae</taxon>
        <taxon>Populus</taxon>
    </lineage>
</organism>
<dbReference type="GO" id="GO:0070475">
    <property type="term" value="P:rRNA base methylation"/>
    <property type="evidence" value="ECO:0007669"/>
    <property type="project" value="InterPro"/>
</dbReference>